<evidence type="ECO:0000313" key="6">
    <source>
        <dbReference type="EMBL" id="MFC3205643.1"/>
    </source>
</evidence>
<dbReference type="SUPFAM" id="SSF46785">
    <property type="entry name" value="Winged helix' DNA-binding domain"/>
    <property type="match status" value="1"/>
</dbReference>
<dbReference type="PANTHER" id="PTHR30537:SF3">
    <property type="entry name" value="TRANSCRIPTIONAL REGULATORY PROTEIN"/>
    <property type="match status" value="1"/>
</dbReference>
<evidence type="ECO:0000259" key="5">
    <source>
        <dbReference type="PROSITE" id="PS50931"/>
    </source>
</evidence>
<evidence type="ECO:0000256" key="1">
    <source>
        <dbReference type="ARBA" id="ARBA00009437"/>
    </source>
</evidence>
<keyword evidence="7" id="KW-1185">Reference proteome</keyword>
<gene>
    <name evidence="6" type="ORF">ACFOHJ_05420</name>
</gene>
<dbReference type="SUPFAM" id="SSF53850">
    <property type="entry name" value="Periplasmic binding protein-like II"/>
    <property type="match status" value="1"/>
</dbReference>
<keyword evidence="3" id="KW-0238">DNA-binding</keyword>
<dbReference type="Gene3D" id="1.10.10.10">
    <property type="entry name" value="Winged helix-like DNA-binding domain superfamily/Winged helix DNA-binding domain"/>
    <property type="match status" value="1"/>
</dbReference>
<keyword evidence="2" id="KW-0805">Transcription regulation</keyword>
<dbReference type="InterPro" id="IPR036390">
    <property type="entry name" value="WH_DNA-bd_sf"/>
</dbReference>
<dbReference type="Pfam" id="PF03466">
    <property type="entry name" value="LysR_substrate"/>
    <property type="match status" value="1"/>
</dbReference>
<sequence>MDAQDQNWDDYRLFLAIAQTGTLSGAARLLGVTHSTVFRRLAGFEDRLGVRLFERLPSGYALTAAGEAMQQTATRIDDEIAAIRRQVTGQDQRLSGQVRITATDMLAIGLLPPHLAAFRRAWPGIDLELLVSDMRLDLTRREADVALRLGNPVQETLVGRRVGRLAFGVYASVGRHRAGIAEDLAHNDWIGFGSGHAPLRQVLADWLPGLRPQFRTNSISAAVAAARAGIGLAPLPCAIADPDPDLVRVAAFPGDFRLDLWLLTHEDLRQTARIRAFVDFIAEALAEQTDLLEGRRPGDKKPAEA</sequence>
<name>A0ABV7KB58_9HYPH</name>
<comment type="similarity">
    <text evidence="1">Belongs to the LysR transcriptional regulatory family.</text>
</comment>
<dbReference type="InterPro" id="IPR058163">
    <property type="entry name" value="LysR-type_TF_proteobact-type"/>
</dbReference>
<reference evidence="7" key="1">
    <citation type="journal article" date="2019" name="Int. J. Syst. Evol. Microbiol.">
        <title>The Global Catalogue of Microorganisms (GCM) 10K type strain sequencing project: providing services to taxonomists for standard genome sequencing and annotation.</title>
        <authorList>
            <consortium name="The Broad Institute Genomics Platform"/>
            <consortium name="The Broad Institute Genome Sequencing Center for Infectious Disease"/>
            <person name="Wu L."/>
            <person name="Ma J."/>
        </authorList>
    </citation>
    <scope>NUCLEOTIDE SEQUENCE [LARGE SCALE GENOMIC DNA]</scope>
    <source>
        <strain evidence="7">KCTC 52165</strain>
    </source>
</reference>
<proteinExistence type="inferred from homology"/>
<dbReference type="PROSITE" id="PS50931">
    <property type="entry name" value="HTH_LYSR"/>
    <property type="match status" value="1"/>
</dbReference>
<dbReference type="Proteomes" id="UP001595583">
    <property type="component" value="Unassembled WGS sequence"/>
</dbReference>
<evidence type="ECO:0000313" key="7">
    <source>
        <dbReference type="Proteomes" id="UP001595583"/>
    </source>
</evidence>
<dbReference type="InterPro" id="IPR036388">
    <property type="entry name" value="WH-like_DNA-bd_sf"/>
</dbReference>
<dbReference type="PANTHER" id="PTHR30537">
    <property type="entry name" value="HTH-TYPE TRANSCRIPTIONAL REGULATOR"/>
    <property type="match status" value="1"/>
</dbReference>
<dbReference type="EMBL" id="JBHRTK010000006">
    <property type="protein sequence ID" value="MFC3205643.1"/>
    <property type="molecule type" value="Genomic_DNA"/>
</dbReference>
<accession>A0ABV7KB58</accession>
<protein>
    <submittedName>
        <fullName evidence="6">LysR family transcriptional regulator</fullName>
    </submittedName>
</protein>
<feature type="domain" description="HTH lysR-type" evidence="5">
    <location>
        <begin position="12"/>
        <end position="63"/>
    </location>
</feature>
<dbReference type="Pfam" id="PF00126">
    <property type="entry name" value="HTH_1"/>
    <property type="match status" value="1"/>
</dbReference>
<evidence type="ECO:0000256" key="4">
    <source>
        <dbReference type="ARBA" id="ARBA00023163"/>
    </source>
</evidence>
<dbReference type="InterPro" id="IPR005119">
    <property type="entry name" value="LysR_subst-bd"/>
</dbReference>
<dbReference type="RefSeq" id="WP_378219299.1">
    <property type="nucleotide sequence ID" value="NZ_JBHRTK010000006.1"/>
</dbReference>
<evidence type="ECO:0000256" key="2">
    <source>
        <dbReference type="ARBA" id="ARBA00023015"/>
    </source>
</evidence>
<organism evidence="6 7">
    <name type="scientific">Aquamicrobium soli</name>
    <dbReference type="NCBI Taxonomy" id="1811518"/>
    <lineage>
        <taxon>Bacteria</taxon>
        <taxon>Pseudomonadati</taxon>
        <taxon>Pseudomonadota</taxon>
        <taxon>Alphaproteobacteria</taxon>
        <taxon>Hyphomicrobiales</taxon>
        <taxon>Phyllobacteriaceae</taxon>
        <taxon>Aquamicrobium</taxon>
    </lineage>
</organism>
<comment type="caution">
    <text evidence="6">The sequence shown here is derived from an EMBL/GenBank/DDBJ whole genome shotgun (WGS) entry which is preliminary data.</text>
</comment>
<evidence type="ECO:0000256" key="3">
    <source>
        <dbReference type="ARBA" id="ARBA00023125"/>
    </source>
</evidence>
<dbReference type="Gene3D" id="3.40.190.290">
    <property type="match status" value="1"/>
</dbReference>
<dbReference type="InterPro" id="IPR000847">
    <property type="entry name" value="LysR_HTH_N"/>
</dbReference>
<keyword evidence="4" id="KW-0804">Transcription</keyword>